<proteinExistence type="predicted"/>
<dbReference type="PRINTS" id="PR00326">
    <property type="entry name" value="GTP1OBG"/>
</dbReference>
<feature type="transmembrane region" description="Helical" evidence="14">
    <location>
        <begin position="340"/>
        <end position="368"/>
    </location>
</feature>
<evidence type="ECO:0000256" key="5">
    <source>
        <dbReference type="ARBA" id="ARBA00022519"/>
    </source>
</evidence>
<accession>A0A0F9IR09</accession>
<keyword evidence="8 14" id="KW-1133">Transmembrane helix</keyword>
<keyword evidence="11" id="KW-0342">GTP-binding</keyword>
<dbReference type="GO" id="GO:0005525">
    <property type="term" value="F:GTP binding"/>
    <property type="evidence" value="ECO:0007669"/>
    <property type="project" value="UniProtKB-KW"/>
</dbReference>
<dbReference type="PROSITE" id="PS51711">
    <property type="entry name" value="G_FEOB"/>
    <property type="match status" value="1"/>
</dbReference>
<evidence type="ECO:0000256" key="13">
    <source>
        <dbReference type="ARBA" id="ARBA00031200"/>
    </source>
</evidence>
<dbReference type="Pfam" id="PF07664">
    <property type="entry name" value="FeoB_C"/>
    <property type="match status" value="1"/>
</dbReference>
<keyword evidence="6 14" id="KW-0812">Transmembrane</keyword>
<feature type="transmembrane region" description="Helical" evidence="14">
    <location>
        <begin position="610"/>
        <end position="631"/>
    </location>
</feature>
<dbReference type="GO" id="GO:0015093">
    <property type="term" value="F:ferrous iron transmembrane transporter activity"/>
    <property type="evidence" value="ECO:0007669"/>
    <property type="project" value="InterPro"/>
</dbReference>
<dbReference type="Pfam" id="PF02421">
    <property type="entry name" value="FeoB_N"/>
    <property type="match status" value="1"/>
</dbReference>
<keyword evidence="2" id="KW-0813">Transport</keyword>
<evidence type="ECO:0000256" key="7">
    <source>
        <dbReference type="ARBA" id="ARBA00022741"/>
    </source>
</evidence>
<feature type="transmembrane region" description="Helical" evidence="14">
    <location>
        <begin position="517"/>
        <end position="536"/>
    </location>
</feature>
<comment type="caution">
    <text evidence="16">The sequence shown here is derived from an EMBL/GenBank/DDBJ whole genome shotgun (WGS) entry which is preliminary data.</text>
</comment>
<keyword evidence="9" id="KW-0408">Iron</keyword>
<evidence type="ECO:0000256" key="8">
    <source>
        <dbReference type="ARBA" id="ARBA00022989"/>
    </source>
</evidence>
<evidence type="ECO:0000256" key="2">
    <source>
        <dbReference type="ARBA" id="ARBA00022448"/>
    </source>
</evidence>
<evidence type="ECO:0000256" key="4">
    <source>
        <dbReference type="ARBA" id="ARBA00022496"/>
    </source>
</evidence>
<evidence type="ECO:0000256" key="12">
    <source>
        <dbReference type="ARBA" id="ARBA00023136"/>
    </source>
</evidence>
<dbReference type="EMBL" id="LAZR01011808">
    <property type="protein sequence ID" value="KKM58848.1"/>
    <property type="molecule type" value="Genomic_DNA"/>
</dbReference>
<dbReference type="NCBIfam" id="TIGR00231">
    <property type="entry name" value="small_GTP"/>
    <property type="match status" value="1"/>
</dbReference>
<protein>
    <recommendedName>
        <fullName evidence="13">Ferrous iron transport protein B</fullName>
    </recommendedName>
</protein>
<dbReference type="CDD" id="cd01879">
    <property type="entry name" value="FeoB"/>
    <property type="match status" value="1"/>
</dbReference>
<dbReference type="FunFam" id="3.40.50.300:FF:000426">
    <property type="entry name" value="Ferrous iron transport protein B"/>
    <property type="match status" value="1"/>
</dbReference>
<feature type="transmembrane region" description="Helical" evidence="14">
    <location>
        <begin position="311"/>
        <end position="328"/>
    </location>
</feature>
<evidence type="ECO:0000256" key="14">
    <source>
        <dbReference type="SAM" id="Phobius"/>
    </source>
</evidence>
<evidence type="ECO:0000256" key="6">
    <source>
        <dbReference type="ARBA" id="ARBA00022692"/>
    </source>
</evidence>
<sequence>MRDKNIKIALIGNPNTGKTTIFNHLTGFRQKIANYPGVTVEKKSGLKKLDDITLEIIDLPGIYSLSAHSEDEKVAKNFILDEKPDVIINIVDASNLEKSLFLTTQLLELGRPVLLGLNMIDIAKKRDLKIDTKFLENILEIEIATLIANKKKGIDTLIDKAISISLSKKSFGAKIKFDSNLEKEIKNVEKLFIDKIDLSAKRLFAIKLLEQDKHVQKKIDSCSIIKKVSQIKDILEKRYKEDLEIVFSIQRHDFIRSILTKIYQRKEKFKKNRSDKIDEILTHKIFGFPIFLLFMYLTFQFTFTLGAYPTAWIENIFTFITSTISNLWPQTILPLFRSLVIDGVVAGIGSVVVFMPNIVMLFFCISILEDSGYMARAAFILDRLMHKIGLHGKSFIPMLIGFGCSVPAIMATRFMESKKDRIITILAIPLVACSAKLTIFALLIPAFFPKAYQPIVLFSLYLVGLALAIVVIKIFKITLFKGKAFSFVMELPSYKVPSIFRTLIHMWDKTKEYLKKAGTVILGFSIIFWALSTFPIKSKDISESYMGKIGKAMTPIFKPLGFDWKVNTALIGSFAAKEVFISQIGVIYAVKDSDDTISLQNSLKNDYSALQAYCIMLFVLISAPCIATIAITRKETGSHKWAFFQLGYLTLLAYIVSLFAYQIGSIFI</sequence>
<evidence type="ECO:0000313" key="16">
    <source>
        <dbReference type="EMBL" id="KKM58848.1"/>
    </source>
</evidence>
<dbReference type="Pfam" id="PF17910">
    <property type="entry name" value="FeoB_Cyto"/>
    <property type="match status" value="1"/>
</dbReference>
<name>A0A0F9IR09_9ZZZZ</name>
<evidence type="ECO:0000259" key="15">
    <source>
        <dbReference type="PROSITE" id="PS51711"/>
    </source>
</evidence>
<dbReference type="PANTHER" id="PTHR43185:SF1">
    <property type="entry name" value="FE(2+) TRANSPORTER FEOB"/>
    <property type="match status" value="1"/>
</dbReference>
<dbReference type="PANTHER" id="PTHR43185">
    <property type="entry name" value="FERROUS IRON TRANSPORT PROTEIN B"/>
    <property type="match status" value="1"/>
</dbReference>
<keyword evidence="4" id="KW-0410">Iron transport</keyword>
<comment type="subcellular location">
    <subcellularLocation>
        <location evidence="1">Cell inner membrane</location>
        <topology evidence="1">Multi-pass membrane protein</topology>
    </subcellularLocation>
</comment>
<dbReference type="Pfam" id="PF07670">
    <property type="entry name" value="Gate"/>
    <property type="match status" value="2"/>
</dbReference>
<dbReference type="InterPro" id="IPR050860">
    <property type="entry name" value="FeoB_GTPase"/>
</dbReference>
<dbReference type="SUPFAM" id="SSF52540">
    <property type="entry name" value="P-loop containing nucleoside triphosphate hydrolases"/>
    <property type="match status" value="1"/>
</dbReference>
<keyword evidence="12 14" id="KW-0472">Membrane</keyword>
<dbReference type="InterPro" id="IPR003373">
    <property type="entry name" value="Fe2_transport_prot-B"/>
</dbReference>
<keyword evidence="10" id="KW-0406">Ion transport</keyword>
<dbReference type="InterPro" id="IPR005225">
    <property type="entry name" value="Small_GTP-bd"/>
</dbReference>
<reference evidence="16" key="1">
    <citation type="journal article" date="2015" name="Nature">
        <title>Complex archaea that bridge the gap between prokaryotes and eukaryotes.</title>
        <authorList>
            <person name="Spang A."/>
            <person name="Saw J.H."/>
            <person name="Jorgensen S.L."/>
            <person name="Zaremba-Niedzwiedzka K."/>
            <person name="Martijn J."/>
            <person name="Lind A.E."/>
            <person name="van Eijk R."/>
            <person name="Schleper C."/>
            <person name="Guy L."/>
            <person name="Ettema T.J."/>
        </authorList>
    </citation>
    <scope>NUCLEOTIDE SEQUENCE</scope>
</reference>
<feature type="transmembrane region" description="Helical" evidence="14">
    <location>
        <begin position="422"/>
        <end position="448"/>
    </location>
</feature>
<evidence type="ECO:0000256" key="1">
    <source>
        <dbReference type="ARBA" id="ARBA00004429"/>
    </source>
</evidence>
<feature type="transmembrane region" description="Helical" evidence="14">
    <location>
        <begin position="643"/>
        <end position="663"/>
    </location>
</feature>
<feature type="transmembrane region" description="Helical" evidence="14">
    <location>
        <begin position="280"/>
        <end position="299"/>
    </location>
</feature>
<keyword evidence="3" id="KW-1003">Cell membrane</keyword>
<feature type="domain" description="FeoB-type G" evidence="15">
    <location>
        <begin position="5"/>
        <end position="167"/>
    </location>
</feature>
<evidence type="ECO:0000256" key="3">
    <source>
        <dbReference type="ARBA" id="ARBA00022475"/>
    </source>
</evidence>
<dbReference type="InterPro" id="IPR011640">
    <property type="entry name" value="Fe2_transport_prot_B_C"/>
</dbReference>
<evidence type="ECO:0000256" key="11">
    <source>
        <dbReference type="ARBA" id="ARBA00023134"/>
    </source>
</evidence>
<feature type="transmembrane region" description="Helical" evidence="14">
    <location>
        <begin position="454"/>
        <end position="475"/>
    </location>
</feature>
<dbReference type="InterPro" id="IPR006073">
    <property type="entry name" value="GTP-bd"/>
</dbReference>
<dbReference type="InterPro" id="IPR041069">
    <property type="entry name" value="FeoB_Cyto"/>
</dbReference>
<evidence type="ECO:0000256" key="9">
    <source>
        <dbReference type="ARBA" id="ARBA00023004"/>
    </source>
</evidence>
<dbReference type="InterPro" id="IPR027417">
    <property type="entry name" value="P-loop_NTPase"/>
</dbReference>
<keyword evidence="5" id="KW-0997">Cell inner membrane</keyword>
<dbReference type="GO" id="GO:0005886">
    <property type="term" value="C:plasma membrane"/>
    <property type="evidence" value="ECO:0007669"/>
    <property type="project" value="UniProtKB-SubCell"/>
</dbReference>
<dbReference type="Gene3D" id="3.40.50.300">
    <property type="entry name" value="P-loop containing nucleotide triphosphate hydrolases"/>
    <property type="match status" value="1"/>
</dbReference>
<dbReference type="AlphaFoldDB" id="A0A0F9IR09"/>
<evidence type="ECO:0000256" key="10">
    <source>
        <dbReference type="ARBA" id="ARBA00023065"/>
    </source>
</evidence>
<keyword evidence="7" id="KW-0547">Nucleotide-binding</keyword>
<organism evidence="16">
    <name type="scientific">marine sediment metagenome</name>
    <dbReference type="NCBI Taxonomy" id="412755"/>
    <lineage>
        <taxon>unclassified sequences</taxon>
        <taxon>metagenomes</taxon>
        <taxon>ecological metagenomes</taxon>
    </lineage>
</organism>
<gene>
    <name evidence="16" type="ORF">LCGC14_1548800</name>
</gene>
<dbReference type="NCBIfam" id="TIGR00437">
    <property type="entry name" value="feoB"/>
    <property type="match status" value="1"/>
</dbReference>
<feature type="transmembrane region" description="Helical" evidence="14">
    <location>
        <begin position="388"/>
        <end position="410"/>
    </location>
</feature>
<dbReference type="InterPro" id="IPR011642">
    <property type="entry name" value="Gate_dom"/>
</dbReference>
<dbReference type="InterPro" id="IPR030389">
    <property type="entry name" value="G_FEOB_dom"/>
</dbReference>
<dbReference type="Gene3D" id="1.10.287.1770">
    <property type="match status" value="1"/>
</dbReference>